<feature type="compositionally biased region" description="Basic and acidic residues" evidence="1">
    <location>
        <begin position="538"/>
        <end position="550"/>
    </location>
</feature>
<feature type="compositionally biased region" description="Polar residues" evidence="1">
    <location>
        <begin position="565"/>
        <end position="576"/>
    </location>
</feature>
<comment type="caution">
    <text evidence="2">The sequence shown here is derived from an EMBL/GenBank/DDBJ whole genome shotgun (WGS) entry which is preliminary data.</text>
</comment>
<dbReference type="Pfam" id="PF13155">
    <property type="entry name" value="Toprim_2"/>
    <property type="match status" value="1"/>
</dbReference>
<evidence type="ECO:0000313" key="3">
    <source>
        <dbReference type="Proteomes" id="UP001596106"/>
    </source>
</evidence>
<gene>
    <name evidence="2" type="ORF">ACFPMF_15385</name>
</gene>
<dbReference type="Gene3D" id="3.40.1360.10">
    <property type="match status" value="1"/>
</dbReference>
<evidence type="ECO:0000313" key="2">
    <source>
        <dbReference type="EMBL" id="MFC5410705.1"/>
    </source>
</evidence>
<reference evidence="3" key="1">
    <citation type="journal article" date="2019" name="Int. J. Syst. Evol. Microbiol.">
        <title>The Global Catalogue of Microorganisms (GCM) 10K type strain sequencing project: providing services to taxonomists for standard genome sequencing and annotation.</title>
        <authorList>
            <consortium name="The Broad Institute Genomics Platform"/>
            <consortium name="The Broad Institute Genome Sequencing Center for Infectious Disease"/>
            <person name="Wu L."/>
            <person name="Ma J."/>
        </authorList>
    </citation>
    <scope>NUCLEOTIDE SEQUENCE [LARGE SCALE GENOMIC DNA]</scope>
    <source>
        <strain evidence="3">CCUG 55250</strain>
    </source>
</reference>
<organism evidence="2 3">
    <name type="scientific">Larkinella bovis</name>
    <dbReference type="NCBI Taxonomy" id="683041"/>
    <lineage>
        <taxon>Bacteria</taxon>
        <taxon>Pseudomonadati</taxon>
        <taxon>Bacteroidota</taxon>
        <taxon>Cytophagia</taxon>
        <taxon>Cytophagales</taxon>
        <taxon>Spirosomataceae</taxon>
        <taxon>Larkinella</taxon>
    </lineage>
</organism>
<dbReference type="SUPFAM" id="SSF56731">
    <property type="entry name" value="DNA primase core"/>
    <property type="match status" value="1"/>
</dbReference>
<dbReference type="Proteomes" id="UP001596106">
    <property type="component" value="Unassembled WGS sequence"/>
</dbReference>
<name>A0ABW0IDS5_9BACT</name>
<dbReference type="InterPro" id="IPR034154">
    <property type="entry name" value="TOPRIM_DnaG/twinkle"/>
</dbReference>
<accession>A0ABW0IDS5</accession>
<proteinExistence type="predicted"/>
<evidence type="ECO:0000256" key="1">
    <source>
        <dbReference type="SAM" id="MobiDB-lite"/>
    </source>
</evidence>
<dbReference type="CDD" id="cd01029">
    <property type="entry name" value="TOPRIM_primases"/>
    <property type="match status" value="1"/>
</dbReference>
<protein>
    <submittedName>
        <fullName evidence="2">Toprim domain-containing protein</fullName>
    </submittedName>
</protein>
<feature type="region of interest" description="Disordered" evidence="1">
    <location>
        <begin position="537"/>
        <end position="576"/>
    </location>
</feature>
<sequence>MTTKFEELKTRFPNLIPVQEMRANVSIIELAVHYGYEPQAHKGLSRPVLHHPTHNDTIIVKNPQDPAQQIYQRAGDFSDSGTIVDFVRNRLPTIFSTFNRPGQHEFRNITDVLYDYLNVDPSQTARNRQAVEVKSDPNPRQTFTKDLLDLRPLEPDNYLLKRHIDPSISNSPEFSGKALTQVSYLNKDTGRTDDFLTVQNNPAGRYVAFHNVAFPYYNGHSPEVMGFEIRNDNLKIHAPGSDRYASVFISNVPPKPQHFVITESVLDAMAHKQLRAIKGDDAFDTVYFSTGGQLTSEQTNTISRYISSLDKSPDWKITLAFDNDTKGHQYDLQFVQQLVANHLPITATVTGLGRIGYMLPESEKYQTHRAAILDRLSLYNDNLRAQFSPLANDPAAVKELSSQLINVAQKEGQIAIHVPQTGPALQAVSEVILDVAGVRKRIGFDKSCGKDFCEDLKRQVEKAQRMPYAIMDQNGTLMYESKSAATIQRIMKHLEFQHNGPNDTVTFKAIERQSNGFHKPQAQVSIKEGQTISFMEQPDFKRKVQEEKGELSPQKNSNIEERNEGLTSTPNKLRPK</sequence>
<keyword evidence="3" id="KW-1185">Reference proteome</keyword>
<dbReference type="RefSeq" id="WP_379846639.1">
    <property type="nucleotide sequence ID" value="NZ_JBHSMA010000004.1"/>
</dbReference>
<dbReference type="EMBL" id="JBHSMA010000004">
    <property type="protein sequence ID" value="MFC5410705.1"/>
    <property type="molecule type" value="Genomic_DNA"/>
</dbReference>